<accession>A0ABU3BB38</accession>
<evidence type="ECO:0000313" key="4">
    <source>
        <dbReference type="Proteomes" id="UP001259982"/>
    </source>
</evidence>
<dbReference type="PRINTS" id="PR01438">
    <property type="entry name" value="UNVRSLSTRESS"/>
</dbReference>
<dbReference type="InterPro" id="IPR006016">
    <property type="entry name" value="UspA"/>
</dbReference>
<evidence type="ECO:0000259" key="2">
    <source>
        <dbReference type="Pfam" id="PF00582"/>
    </source>
</evidence>
<dbReference type="SUPFAM" id="SSF52402">
    <property type="entry name" value="Adenine nucleotide alpha hydrolases-like"/>
    <property type="match status" value="1"/>
</dbReference>
<sequence>MREFERILLAYDGSERGRVALRGAQPLLKLPQSEVHLLAVVPLASAVAAAEGFYTEAMYEAERDRVEQILAEGVEILRDLGVEARGHLRAGLPAQEIAELAESLNIDLVVVGHQQRGPLTRWWQGSVSASLLDRLTCAMLVVQACDPALAEE</sequence>
<evidence type="ECO:0000256" key="1">
    <source>
        <dbReference type="ARBA" id="ARBA00008791"/>
    </source>
</evidence>
<organism evidence="3 4">
    <name type="scientific">Spectribacter acetivorans</name>
    <dbReference type="NCBI Taxonomy" id="3075603"/>
    <lineage>
        <taxon>Bacteria</taxon>
        <taxon>Pseudomonadati</taxon>
        <taxon>Pseudomonadota</taxon>
        <taxon>Gammaproteobacteria</taxon>
        <taxon>Salinisphaerales</taxon>
        <taxon>Salinisphaeraceae</taxon>
        <taxon>Spectribacter</taxon>
    </lineage>
</organism>
<protein>
    <submittedName>
        <fullName evidence="3">Universal stress protein</fullName>
    </submittedName>
</protein>
<comment type="similarity">
    <text evidence="1">Belongs to the universal stress protein A family.</text>
</comment>
<reference evidence="3 4" key="1">
    <citation type="submission" date="2023-09" db="EMBL/GenBank/DDBJ databases">
        <authorList>
            <person name="Rey-Velasco X."/>
        </authorList>
    </citation>
    <scope>NUCLEOTIDE SEQUENCE [LARGE SCALE GENOMIC DNA]</scope>
    <source>
        <strain evidence="3 4">P385</strain>
    </source>
</reference>
<name>A0ABU3BB38_9GAMM</name>
<comment type="caution">
    <text evidence="3">The sequence shown here is derived from an EMBL/GenBank/DDBJ whole genome shotgun (WGS) entry which is preliminary data.</text>
</comment>
<dbReference type="InterPro" id="IPR014729">
    <property type="entry name" value="Rossmann-like_a/b/a_fold"/>
</dbReference>
<feature type="domain" description="UspA" evidence="2">
    <location>
        <begin position="4"/>
        <end position="142"/>
    </location>
</feature>
<dbReference type="PANTHER" id="PTHR46268:SF15">
    <property type="entry name" value="UNIVERSAL STRESS PROTEIN HP_0031"/>
    <property type="match status" value="1"/>
</dbReference>
<gene>
    <name evidence="3" type="ORF">RM531_14515</name>
</gene>
<dbReference type="Proteomes" id="UP001259982">
    <property type="component" value="Unassembled WGS sequence"/>
</dbReference>
<dbReference type="RefSeq" id="WP_311660278.1">
    <property type="nucleotide sequence ID" value="NZ_JAVRHY010000018.1"/>
</dbReference>
<dbReference type="CDD" id="cd00293">
    <property type="entry name" value="USP-like"/>
    <property type="match status" value="1"/>
</dbReference>
<proteinExistence type="inferred from homology"/>
<dbReference type="EMBL" id="JAVRHY010000018">
    <property type="protein sequence ID" value="MDT0619689.1"/>
    <property type="molecule type" value="Genomic_DNA"/>
</dbReference>
<dbReference type="InterPro" id="IPR006015">
    <property type="entry name" value="Universal_stress_UspA"/>
</dbReference>
<dbReference type="Gene3D" id="3.40.50.620">
    <property type="entry name" value="HUPs"/>
    <property type="match status" value="1"/>
</dbReference>
<evidence type="ECO:0000313" key="3">
    <source>
        <dbReference type="EMBL" id="MDT0619689.1"/>
    </source>
</evidence>
<dbReference type="PANTHER" id="PTHR46268">
    <property type="entry name" value="STRESS RESPONSE PROTEIN NHAX"/>
    <property type="match status" value="1"/>
</dbReference>
<dbReference type="Pfam" id="PF00582">
    <property type="entry name" value="Usp"/>
    <property type="match status" value="1"/>
</dbReference>
<keyword evidence="4" id="KW-1185">Reference proteome</keyword>